<proteinExistence type="predicted"/>
<sequence>MSALLTLKRRNYDRLLESI</sequence>
<organism evidence="1">
    <name type="scientific">Rhizophora mucronata</name>
    <name type="common">Asiatic mangrove</name>
    <dbReference type="NCBI Taxonomy" id="61149"/>
    <lineage>
        <taxon>Eukaryota</taxon>
        <taxon>Viridiplantae</taxon>
        <taxon>Streptophyta</taxon>
        <taxon>Embryophyta</taxon>
        <taxon>Tracheophyta</taxon>
        <taxon>Spermatophyta</taxon>
        <taxon>Magnoliopsida</taxon>
        <taxon>eudicotyledons</taxon>
        <taxon>Gunneridae</taxon>
        <taxon>Pentapetalae</taxon>
        <taxon>rosids</taxon>
        <taxon>fabids</taxon>
        <taxon>Malpighiales</taxon>
        <taxon>Rhizophoraceae</taxon>
        <taxon>Rhizophora</taxon>
    </lineage>
</organism>
<name>A0A2P2PRZ3_RHIMU</name>
<reference evidence="1" key="1">
    <citation type="submission" date="2018-02" db="EMBL/GenBank/DDBJ databases">
        <title>Rhizophora mucronata_Transcriptome.</title>
        <authorList>
            <person name="Meera S.P."/>
            <person name="Sreeshan A."/>
            <person name="Augustine A."/>
        </authorList>
    </citation>
    <scope>NUCLEOTIDE SEQUENCE</scope>
    <source>
        <tissue evidence="1">Leaf</tissue>
    </source>
</reference>
<evidence type="ECO:0000313" key="1">
    <source>
        <dbReference type="EMBL" id="MBX57508.1"/>
    </source>
</evidence>
<dbReference type="AlphaFoldDB" id="A0A2P2PRZ3"/>
<accession>A0A2P2PRZ3</accession>
<protein>
    <submittedName>
        <fullName evidence="1">Uncharacterized protein</fullName>
    </submittedName>
</protein>
<dbReference type="EMBL" id="GGEC01077024">
    <property type="protein sequence ID" value="MBX57508.1"/>
    <property type="molecule type" value="Transcribed_RNA"/>
</dbReference>